<dbReference type="PANTHER" id="PTHR33473:SF19">
    <property type="entry name" value="ATP-DEPENDENT CLP PROTEASE ADAPTER PROTEIN CLPS"/>
    <property type="match status" value="1"/>
</dbReference>
<dbReference type="GO" id="GO:0030163">
    <property type="term" value="P:protein catabolic process"/>
    <property type="evidence" value="ECO:0007669"/>
    <property type="project" value="InterPro"/>
</dbReference>
<keyword evidence="3" id="KW-0645">Protease</keyword>
<keyword evidence="3" id="KW-0378">Hydrolase</keyword>
<dbReference type="HAMAP" id="MF_00302">
    <property type="entry name" value="ClpS"/>
    <property type="match status" value="1"/>
</dbReference>
<evidence type="ECO:0000313" key="3">
    <source>
        <dbReference type="EMBL" id="TMM41927.1"/>
    </source>
</evidence>
<dbReference type="Gene3D" id="3.30.1390.10">
    <property type="match status" value="1"/>
</dbReference>
<dbReference type="NCBIfam" id="NF000672">
    <property type="entry name" value="PRK00033.1-5"/>
    <property type="match status" value="1"/>
</dbReference>
<protein>
    <recommendedName>
        <fullName evidence="1">ATP-dependent Clp protease adapter protein ClpS</fullName>
    </recommendedName>
</protein>
<proteinExistence type="inferred from homology"/>
<dbReference type="GO" id="GO:0006508">
    <property type="term" value="P:proteolysis"/>
    <property type="evidence" value="ECO:0007669"/>
    <property type="project" value="UniProtKB-UniRule"/>
</dbReference>
<reference evidence="3 4" key="1">
    <citation type="submission" date="2019-05" db="EMBL/GenBank/DDBJ databases">
        <title>Colwellia ponticola sp. nov., isolated from seawater.</title>
        <authorList>
            <person name="Yoon J.-H."/>
        </authorList>
    </citation>
    <scope>NUCLEOTIDE SEQUENCE [LARGE SCALE GENOMIC DNA]</scope>
    <source>
        <strain evidence="3 4">OISW-25</strain>
    </source>
</reference>
<comment type="subunit">
    <text evidence="1">Binds to the N-terminal domain of the chaperone ClpA.</text>
</comment>
<dbReference type="GO" id="GO:0008233">
    <property type="term" value="F:peptidase activity"/>
    <property type="evidence" value="ECO:0007669"/>
    <property type="project" value="UniProtKB-KW"/>
</dbReference>
<dbReference type="RefSeq" id="WP_138624387.1">
    <property type="nucleotide sequence ID" value="NZ_SZVP01000020.1"/>
</dbReference>
<dbReference type="FunFam" id="3.30.1390.10:FF:000002">
    <property type="entry name" value="ATP-dependent Clp protease adapter protein ClpS"/>
    <property type="match status" value="1"/>
</dbReference>
<keyword evidence="4" id="KW-1185">Reference proteome</keyword>
<comment type="function">
    <text evidence="1">Involved in the modulation of the specificity of the ClpAP-mediated ATP-dependent protein degradation.</text>
</comment>
<dbReference type="InterPro" id="IPR022935">
    <property type="entry name" value="ClpS"/>
</dbReference>
<dbReference type="OrthoDB" id="9796121at2"/>
<evidence type="ECO:0000259" key="2">
    <source>
        <dbReference type="Pfam" id="PF02617"/>
    </source>
</evidence>
<gene>
    <name evidence="1 3" type="primary">clpS</name>
    <name evidence="3" type="ORF">FCS21_15160</name>
</gene>
<organism evidence="3 4">
    <name type="scientific">Colwellia ponticola</name>
    <dbReference type="NCBI Taxonomy" id="2304625"/>
    <lineage>
        <taxon>Bacteria</taxon>
        <taxon>Pseudomonadati</taxon>
        <taxon>Pseudomonadota</taxon>
        <taxon>Gammaproteobacteria</taxon>
        <taxon>Alteromonadales</taxon>
        <taxon>Colwelliaceae</taxon>
        <taxon>Colwellia</taxon>
    </lineage>
</organism>
<accession>A0A8H2JJJ2</accession>
<feature type="domain" description="Adaptor protein ClpS core" evidence="2">
    <location>
        <begin position="27"/>
        <end position="105"/>
    </location>
</feature>
<dbReference type="SUPFAM" id="SSF54736">
    <property type="entry name" value="ClpS-like"/>
    <property type="match status" value="1"/>
</dbReference>
<dbReference type="Proteomes" id="UP000307702">
    <property type="component" value="Unassembled WGS sequence"/>
</dbReference>
<evidence type="ECO:0000256" key="1">
    <source>
        <dbReference type="HAMAP-Rule" id="MF_00302"/>
    </source>
</evidence>
<comment type="caution">
    <text evidence="3">The sequence shown here is derived from an EMBL/GenBank/DDBJ whole genome shotgun (WGS) entry which is preliminary data.</text>
</comment>
<dbReference type="PANTHER" id="PTHR33473">
    <property type="entry name" value="ATP-DEPENDENT CLP PROTEASE ADAPTER PROTEIN CLPS1, CHLOROPLASTIC"/>
    <property type="match status" value="1"/>
</dbReference>
<evidence type="ECO:0000313" key="4">
    <source>
        <dbReference type="Proteomes" id="UP000307702"/>
    </source>
</evidence>
<dbReference type="InterPro" id="IPR014719">
    <property type="entry name" value="Ribosomal_bL12_C/ClpS-like"/>
</dbReference>
<dbReference type="InterPro" id="IPR003769">
    <property type="entry name" value="ClpS_core"/>
</dbReference>
<name>A0A8H2JJJ2_9GAMM</name>
<dbReference type="AlphaFoldDB" id="A0A8H2JJJ2"/>
<dbReference type="Pfam" id="PF02617">
    <property type="entry name" value="ClpS"/>
    <property type="match status" value="1"/>
</dbReference>
<dbReference type="EMBL" id="SZVP01000020">
    <property type="protein sequence ID" value="TMM41927.1"/>
    <property type="molecule type" value="Genomic_DNA"/>
</dbReference>
<comment type="similarity">
    <text evidence="1">Belongs to the ClpS family.</text>
</comment>
<sequence>MSNWKELFDTKGDTQGIVEEEVKDEIKEPAKYHVFLLNDDYTPMDFVVDVLSSFFNKSEEQATDIMLTIHYKGKGLCGTYTAEIAETKVEHVVQYAFENQHPLKCVMEKA</sequence>